<keyword evidence="1" id="KW-0812">Transmembrane</keyword>
<sequence length="214" mass="24090">MQTSFQLLSRKYGLGLLAFVHFFGIWVISYGDRDFFAGFTPLNLILAALLFFGASSKQELPKLGIYAMLCIGIGYGVEVLGTQTGIPFGNYAYLHNLGPKLIAVPLLIGVNWFLLAYSSALWAKRWSSSKLVRILIGAALMVGLDFFIEPLCTELGFWQWEGNKIPPQNYLAWFGVAMLMQALFIRLKLEADQALARWYLVLIALFFMMLNILI</sequence>
<dbReference type="PANTHER" id="PTHR39419">
    <property type="entry name" value="SLL0814 PROTEIN"/>
    <property type="match status" value="1"/>
</dbReference>
<proteinExistence type="predicted"/>
<feature type="transmembrane region" description="Helical" evidence="1">
    <location>
        <begin position="35"/>
        <end position="54"/>
    </location>
</feature>
<evidence type="ECO:0000313" key="2">
    <source>
        <dbReference type="EMBL" id="QNR24271.1"/>
    </source>
</evidence>
<evidence type="ECO:0000313" key="3">
    <source>
        <dbReference type="Proteomes" id="UP000516305"/>
    </source>
</evidence>
<dbReference type="Pfam" id="PF04240">
    <property type="entry name" value="Caroten_synth"/>
    <property type="match status" value="1"/>
</dbReference>
<organism evidence="2 3">
    <name type="scientific">Croceimicrobium hydrocarbonivorans</name>
    <dbReference type="NCBI Taxonomy" id="2761580"/>
    <lineage>
        <taxon>Bacteria</taxon>
        <taxon>Pseudomonadati</taxon>
        <taxon>Bacteroidota</taxon>
        <taxon>Flavobacteriia</taxon>
        <taxon>Flavobacteriales</taxon>
        <taxon>Owenweeksiaceae</taxon>
        <taxon>Croceimicrobium</taxon>
    </lineage>
</organism>
<dbReference type="EMBL" id="CP060139">
    <property type="protein sequence ID" value="QNR24271.1"/>
    <property type="molecule type" value="Genomic_DNA"/>
</dbReference>
<keyword evidence="3" id="KW-1185">Reference proteome</keyword>
<feature type="transmembrane region" description="Helical" evidence="1">
    <location>
        <begin position="12"/>
        <end position="29"/>
    </location>
</feature>
<reference evidence="2 3" key="1">
    <citation type="submission" date="2020-08" db="EMBL/GenBank/DDBJ databases">
        <title>Croceimicrobium hydrocarbonivorans gen. nov., sp. nov., a novel marine bacterium isolated from a bacterial consortium that degrades polyethylene terephthalate.</title>
        <authorList>
            <person name="Liu R."/>
        </authorList>
    </citation>
    <scope>NUCLEOTIDE SEQUENCE [LARGE SCALE GENOMIC DNA]</scope>
    <source>
        <strain evidence="2 3">A20-9</strain>
    </source>
</reference>
<dbReference type="RefSeq" id="WP_210758798.1">
    <property type="nucleotide sequence ID" value="NZ_CP060139.1"/>
</dbReference>
<dbReference type="Proteomes" id="UP000516305">
    <property type="component" value="Chromosome"/>
</dbReference>
<keyword evidence="1" id="KW-1133">Transmembrane helix</keyword>
<protein>
    <submittedName>
        <fullName evidence="2">Carotenoid biosynthesis protein</fullName>
    </submittedName>
</protein>
<accession>A0A7H0VEX3</accession>
<evidence type="ECO:0000256" key="1">
    <source>
        <dbReference type="SAM" id="Phobius"/>
    </source>
</evidence>
<feature type="transmembrane region" description="Helical" evidence="1">
    <location>
        <begin position="63"/>
        <end position="81"/>
    </location>
</feature>
<dbReference type="AlphaFoldDB" id="A0A7H0VEX3"/>
<feature type="transmembrane region" description="Helical" evidence="1">
    <location>
        <begin position="170"/>
        <end position="187"/>
    </location>
</feature>
<feature type="transmembrane region" description="Helical" evidence="1">
    <location>
        <begin position="101"/>
        <end position="122"/>
    </location>
</feature>
<name>A0A7H0VEX3_9FLAO</name>
<feature type="transmembrane region" description="Helical" evidence="1">
    <location>
        <begin position="134"/>
        <end position="158"/>
    </location>
</feature>
<feature type="transmembrane region" description="Helical" evidence="1">
    <location>
        <begin position="194"/>
        <end position="213"/>
    </location>
</feature>
<dbReference type="InterPro" id="IPR007354">
    <property type="entry name" value="CruF-like"/>
</dbReference>
<dbReference type="KEGG" id="chyd:H4K34_00085"/>
<gene>
    <name evidence="2" type="ORF">H4K34_00085</name>
</gene>
<dbReference type="PANTHER" id="PTHR39419:SF1">
    <property type="entry name" value="SLL0814 PROTEIN"/>
    <property type="match status" value="1"/>
</dbReference>
<keyword evidence="1" id="KW-0472">Membrane</keyword>